<dbReference type="RefSeq" id="WP_198497398.1">
    <property type="nucleotide sequence ID" value="NZ_JAXOIB010000215.1"/>
</dbReference>
<proteinExistence type="predicted"/>
<dbReference type="Pfam" id="PF13560">
    <property type="entry name" value="HTH_31"/>
    <property type="match status" value="1"/>
</dbReference>
<feature type="domain" description="HTH cro/C1-type" evidence="1">
    <location>
        <begin position="20"/>
        <end position="71"/>
    </location>
</feature>
<dbReference type="PROSITE" id="PS50943">
    <property type="entry name" value="HTH_CROC1"/>
    <property type="match status" value="1"/>
</dbReference>
<dbReference type="InterPro" id="IPR001387">
    <property type="entry name" value="Cro/C1-type_HTH"/>
</dbReference>
<accession>A0A7T3X112</accession>
<evidence type="ECO:0000313" key="2">
    <source>
        <dbReference type="EMBL" id="QQA60053.1"/>
    </source>
</evidence>
<dbReference type="GO" id="GO:0003677">
    <property type="term" value="F:DNA binding"/>
    <property type="evidence" value="ECO:0007669"/>
    <property type="project" value="InterPro"/>
</dbReference>
<sequence>MKITNFCSAEDISQELGARLKRSRLNLNITQTALAELAGVTRKKVMSAEAGNADLVTVAALLRVLGIADQLENFLPQPPLSPVQLAKLHGRQRQRASGDKGYW</sequence>
<reference evidence="2" key="1">
    <citation type="submission" date="2020-12" db="EMBL/GenBank/DDBJ databases">
        <title>GES Beta-lactamases isolated from hospital effluents in Brazil.</title>
        <authorList>
            <person name="Conte D."/>
            <person name="Mesa D."/>
            <person name="Palmeiro J.K."/>
            <person name="Dalla-Costa L.M."/>
        </authorList>
    </citation>
    <scope>NUCLEOTIDE SEQUENCE [LARGE SCALE GENOMIC DNA]</scope>
    <source>
        <strain evidence="2">Aero21</strain>
    </source>
</reference>
<dbReference type="CDD" id="cd00093">
    <property type="entry name" value="HTH_XRE"/>
    <property type="match status" value="1"/>
</dbReference>
<dbReference type="InterPro" id="IPR010982">
    <property type="entry name" value="Lambda_DNA-bd_dom_sf"/>
</dbReference>
<organism evidence="2">
    <name type="scientific">Aeromonas caviae</name>
    <name type="common">Aeromonas punctata</name>
    <dbReference type="NCBI Taxonomy" id="648"/>
    <lineage>
        <taxon>Bacteria</taxon>
        <taxon>Pseudomonadati</taxon>
        <taxon>Pseudomonadota</taxon>
        <taxon>Gammaproteobacteria</taxon>
        <taxon>Aeromonadales</taxon>
        <taxon>Aeromonadaceae</taxon>
        <taxon>Aeromonas</taxon>
    </lineage>
</organism>
<dbReference type="SMART" id="SM00530">
    <property type="entry name" value="HTH_XRE"/>
    <property type="match status" value="1"/>
</dbReference>
<dbReference type="SUPFAM" id="SSF47413">
    <property type="entry name" value="lambda repressor-like DNA-binding domains"/>
    <property type="match status" value="1"/>
</dbReference>
<gene>
    <name evidence="2" type="ORF">JC965_17805</name>
</gene>
<protein>
    <submittedName>
        <fullName evidence="2">Helix-turn-helix domain-containing protein</fullName>
    </submittedName>
</protein>
<dbReference type="Gene3D" id="1.10.260.40">
    <property type="entry name" value="lambda repressor-like DNA-binding domains"/>
    <property type="match status" value="1"/>
</dbReference>
<evidence type="ECO:0000259" key="1">
    <source>
        <dbReference type="PROSITE" id="PS50943"/>
    </source>
</evidence>
<dbReference type="AlphaFoldDB" id="A0A7T3X112"/>
<name>A0A7T3X112_AERCA</name>
<dbReference type="EMBL" id="CP065937">
    <property type="protein sequence ID" value="QQA60053.1"/>
    <property type="molecule type" value="Genomic_DNA"/>
</dbReference>